<reference evidence="2" key="1">
    <citation type="submission" date="2023-06" db="EMBL/GenBank/DDBJ databases">
        <title>Genome-scale phylogeny and comparative genomics of the fungal order Sordariales.</title>
        <authorList>
            <consortium name="Lawrence Berkeley National Laboratory"/>
            <person name="Hensen N."/>
            <person name="Bonometti L."/>
            <person name="Westerberg I."/>
            <person name="Brannstrom I.O."/>
            <person name="Guillou S."/>
            <person name="Cros-Aarteil S."/>
            <person name="Calhoun S."/>
            <person name="Haridas S."/>
            <person name="Kuo A."/>
            <person name="Mondo S."/>
            <person name="Pangilinan J."/>
            <person name="Riley R."/>
            <person name="Labutti K."/>
            <person name="Andreopoulos B."/>
            <person name="Lipzen A."/>
            <person name="Chen C."/>
            <person name="Yanf M."/>
            <person name="Daum C."/>
            <person name="Ng V."/>
            <person name="Clum A."/>
            <person name="Steindorff A."/>
            <person name="Ohm R."/>
            <person name="Martin F."/>
            <person name="Silar P."/>
            <person name="Natvig D."/>
            <person name="Lalanne C."/>
            <person name="Gautier V."/>
            <person name="Ament-Velasquez S.L."/>
            <person name="Kruys A."/>
            <person name="Hutchinson M.I."/>
            <person name="Powell A.J."/>
            <person name="Barry K."/>
            <person name="Miller A.N."/>
            <person name="Grigoriev I.V."/>
            <person name="Debuchy R."/>
            <person name="Gladieux P."/>
            <person name="Thoren M.H."/>
            <person name="Johannesson H."/>
        </authorList>
    </citation>
    <scope>NUCLEOTIDE SEQUENCE</scope>
    <source>
        <strain evidence="2">8032-3</strain>
    </source>
</reference>
<name>A0AAJ0C779_9PEZI</name>
<keyword evidence="3" id="KW-1185">Reference proteome</keyword>
<feature type="region of interest" description="Disordered" evidence="1">
    <location>
        <begin position="61"/>
        <end position="92"/>
    </location>
</feature>
<dbReference type="Pfam" id="PF09495">
    <property type="entry name" value="DUF2462"/>
    <property type="match status" value="1"/>
</dbReference>
<feature type="region of interest" description="Disordered" evidence="1">
    <location>
        <begin position="1"/>
        <end position="46"/>
    </location>
</feature>
<comment type="caution">
    <text evidence="2">The sequence shown here is derived from an EMBL/GenBank/DDBJ whole genome shotgun (WGS) entry which is preliminary data.</text>
</comment>
<evidence type="ECO:0000256" key="1">
    <source>
        <dbReference type="SAM" id="MobiDB-lite"/>
    </source>
</evidence>
<dbReference type="AlphaFoldDB" id="A0AAJ0C779"/>
<dbReference type="InterPro" id="IPR019034">
    <property type="entry name" value="UPF0390"/>
</dbReference>
<feature type="compositionally biased region" description="Basic and acidic residues" evidence="1">
    <location>
        <begin position="75"/>
        <end position="84"/>
    </location>
</feature>
<protein>
    <submittedName>
        <fullName evidence="2">Kinetochore protein</fullName>
    </submittedName>
</protein>
<gene>
    <name evidence="2" type="ORF">QBC33DRAFT_555743</name>
</gene>
<dbReference type="Proteomes" id="UP001244011">
    <property type="component" value="Unassembled WGS sequence"/>
</dbReference>
<dbReference type="RefSeq" id="XP_060287469.1">
    <property type="nucleotide sequence ID" value="XM_060429672.1"/>
</dbReference>
<dbReference type="EMBL" id="MU838999">
    <property type="protein sequence ID" value="KAK1771256.1"/>
    <property type="molecule type" value="Genomic_DNA"/>
</dbReference>
<evidence type="ECO:0000313" key="2">
    <source>
        <dbReference type="EMBL" id="KAK1771256.1"/>
    </source>
</evidence>
<proteinExistence type="predicted"/>
<organism evidence="2 3">
    <name type="scientific">Phialemonium atrogriseum</name>
    <dbReference type="NCBI Taxonomy" id="1093897"/>
    <lineage>
        <taxon>Eukaryota</taxon>
        <taxon>Fungi</taxon>
        <taxon>Dikarya</taxon>
        <taxon>Ascomycota</taxon>
        <taxon>Pezizomycotina</taxon>
        <taxon>Sordariomycetes</taxon>
        <taxon>Sordariomycetidae</taxon>
        <taxon>Cephalothecales</taxon>
        <taxon>Cephalothecaceae</taxon>
        <taxon>Phialemonium</taxon>
    </lineage>
</organism>
<feature type="compositionally biased region" description="Low complexity" evidence="1">
    <location>
        <begin position="12"/>
        <end position="27"/>
    </location>
</feature>
<accession>A0AAJ0C779</accession>
<dbReference type="GeneID" id="85312859"/>
<evidence type="ECO:0000313" key="3">
    <source>
        <dbReference type="Proteomes" id="UP001244011"/>
    </source>
</evidence>
<sequence>MAQGSVKKNATPGPGKANKTAKKNAIIKPKKRGKSTGEKLQKKLSSGMVAKTEKLLAERAGHLELLGKSKKAEKKNKGAEETKQKGGSRKFG</sequence>